<reference evidence="1" key="1">
    <citation type="submission" date="2021-12" db="EMBL/GenBank/DDBJ databases">
        <title>Prjna785345.</title>
        <authorList>
            <person name="Rujirawat T."/>
            <person name="Krajaejun T."/>
        </authorList>
    </citation>
    <scope>NUCLEOTIDE SEQUENCE</scope>
    <source>
        <strain evidence="1">Pi057C3</strain>
    </source>
</reference>
<dbReference type="EMBL" id="JAKCXM010000693">
    <property type="protein sequence ID" value="KAJ0392198.1"/>
    <property type="molecule type" value="Genomic_DNA"/>
</dbReference>
<comment type="caution">
    <text evidence="1">The sequence shown here is derived from an EMBL/GenBank/DDBJ whole genome shotgun (WGS) entry which is preliminary data.</text>
</comment>
<evidence type="ECO:0000313" key="2">
    <source>
        <dbReference type="Proteomes" id="UP001209570"/>
    </source>
</evidence>
<evidence type="ECO:0000313" key="1">
    <source>
        <dbReference type="EMBL" id="KAJ0392198.1"/>
    </source>
</evidence>
<sequence length="136" mass="15275">MGSPVKRVKQAIRVRSMKNDVVLSSVEVFRKYVAEESISTGGIANNVVVTGTLIWKSEHKYGDRQLVRLHITDAHPEDSFEELSEELYNSNDENRSLVDSELITAAVFGETADSPRLPQNSEVIRIANSRKRLVAY</sequence>
<name>A0AAD5Q5V7_PYTIN</name>
<organism evidence="1 2">
    <name type="scientific">Pythium insidiosum</name>
    <name type="common">Pythiosis disease agent</name>
    <dbReference type="NCBI Taxonomy" id="114742"/>
    <lineage>
        <taxon>Eukaryota</taxon>
        <taxon>Sar</taxon>
        <taxon>Stramenopiles</taxon>
        <taxon>Oomycota</taxon>
        <taxon>Peronosporomycetes</taxon>
        <taxon>Pythiales</taxon>
        <taxon>Pythiaceae</taxon>
        <taxon>Pythium</taxon>
    </lineage>
</organism>
<proteinExistence type="predicted"/>
<dbReference type="AlphaFoldDB" id="A0AAD5Q5V7"/>
<protein>
    <submittedName>
        <fullName evidence="1">Uncharacterized protein</fullName>
    </submittedName>
</protein>
<accession>A0AAD5Q5V7</accession>
<dbReference type="Proteomes" id="UP001209570">
    <property type="component" value="Unassembled WGS sequence"/>
</dbReference>
<keyword evidence="2" id="KW-1185">Reference proteome</keyword>
<gene>
    <name evidence="1" type="ORF">P43SY_003579</name>
</gene>